<gene>
    <name evidence="1" type="ORF">Ctob_015473</name>
</gene>
<dbReference type="PANTHER" id="PTHR43558:SF6">
    <property type="entry name" value="REDUCTASE, PUTATIVE (AFU_ORTHOLOGUE AFUA_3G10540)-RELATED"/>
    <property type="match status" value="1"/>
</dbReference>
<organism evidence="1 2">
    <name type="scientific">Chrysochromulina tobinii</name>
    <dbReference type="NCBI Taxonomy" id="1460289"/>
    <lineage>
        <taxon>Eukaryota</taxon>
        <taxon>Haptista</taxon>
        <taxon>Haptophyta</taxon>
        <taxon>Prymnesiophyceae</taxon>
        <taxon>Prymnesiales</taxon>
        <taxon>Chrysochromulinaceae</taxon>
        <taxon>Chrysochromulina</taxon>
    </lineage>
</organism>
<sequence>MSSSSSHAARPDIDFFLTTADSAEGLRVVRATLIALARYCEEHQIGMCVVRSPYAITVAMDDCDYDLQIVLCAFDSMEDVLSNFDIDACRIAYDGTRLLVSETFLRALVSGIVIARPQNESANHAKRLHKYATELGYSIAISDHDPAKPGKTFKQLKALEDAGVVPHAHPPPPQPQIQIVREWEASFVTTPQDIQNVSVVFQQLDMHPVRGAWNGKQKAFLADATSSMPLVFLDFIEDAALVVPKGFREKLPRRLHVPMRDEAGSVMFSRPPAGDAHWAA</sequence>
<dbReference type="AlphaFoldDB" id="A0A0M0K6I2"/>
<proteinExistence type="predicted"/>
<dbReference type="InterPro" id="IPR053354">
    <property type="entry name" value="MGDG_epimerase"/>
</dbReference>
<reference evidence="2" key="1">
    <citation type="journal article" date="2015" name="PLoS Genet.">
        <title>Genome Sequence and Transcriptome Analyses of Chrysochromulina tobin: Metabolic Tools for Enhanced Algal Fitness in the Prominent Order Prymnesiales (Haptophyceae).</title>
        <authorList>
            <person name="Hovde B.T."/>
            <person name="Deodato C.R."/>
            <person name="Hunsperger H.M."/>
            <person name="Ryken S.A."/>
            <person name="Yost W."/>
            <person name="Jha R.K."/>
            <person name="Patterson J."/>
            <person name="Monnat R.J. Jr."/>
            <person name="Barlow S.B."/>
            <person name="Starkenburg S.R."/>
            <person name="Cattolico R.A."/>
        </authorList>
    </citation>
    <scope>NUCLEOTIDE SEQUENCE</scope>
    <source>
        <strain evidence="2">CCMP291</strain>
    </source>
</reference>
<dbReference type="PANTHER" id="PTHR43558">
    <property type="entry name" value="REDUCTASE, PUTATIVE (AFU_ORTHOLOGUE AFUA_3G10540)-RELATED"/>
    <property type="match status" value="1"/>
</dbReference>
<keyword evidence="2" id="KW-1185">Reference proteome</keyword>
<comment type="caution">
    <text evidence="1">The sequence shown here is derived from an EMBL/GenBank/DDBJ whole genome shotgun (WGS) entry which is preliminary data.</text>
</comment>
<accession>A0A0M0K6I2</accession>
<protein>
    <submittedName>
        <fullName evidence="1">Uncharacterized protein</fullName>
    </submittedName>
</protein>
<dbReference type="EMBL" id="JWZX01001292">
    <property type="protein sequence ID" value="KOO34222.1"/>
    <property type="molecule type" value="Genomic_DNA"/>
</dbReference>
<name>A0A0M0K6I2_9EUKA</name>
<evidence type="ECO:0000313" key="2">
    <source>
        <dbReference type="Proteomes" id="UP000037460"/>
    </source>
</evidence>
<dbReference type="OrthoDB" id="539213at2759"/>
<dbReference type="Proteomes" id="UP000037460">
    <property type="component" value="Unassembled WGS sequence"/>
</dbReference>
<evidence type="ECO:0000313" key="1">
    <source>
        <dbReference type="EMBL" id="KOO34222.1"/>
    </source>
</evidence>